<feature type="compositionally biased region" description="Basic residues" evidence="6">
    <location>
        <begin position="473"/>
        <end position="482"/>
    </location>
</feature>
<evidence type="ECO:0000256" key="5">
    <source>
        <dbReference type="ARBA" id="ARBA00023136"/>
    </source>
</evidence>
<keyword evidence="8" id="KW-1185">Reference proteome</keyword>
<comment type="caution">
    <text evidence="7">The sequence shown here is derived from an EMBL/GenBank/DDBJ whole genome shotgun (WGS) entry which is preliminary data.</text>
</comment>
<evidence type="ECO:0000256" key="6">
    <source>
        <dbReference type="SAM" id="MobiDB-lite"/>
    </source>
</evidence>
<feature type="compositionally biased region" description="Low complexity" evidence="6">
    <location>
        <begin position="455"/>
        <end position="469"/>
    </location>
</feature>
<feature type="region of interest" description="Disordered" evidence="6">
    <location>
        <begin position="418"/>
        <end position="482"/>
    </location>
</feature>
<dbReference type="AlphaFoldDB" id="A0AAN9HLD8"/>
<dbReference type="InterPro" id="IPR001708">
    <property type="entry name" value="YidC/ALB3/OXA1/COX18"/>
</dbReference>
<comment type="similarity">
    <text evidence="2">Belongs to the OXA1/ALB3/YidC (TC 2.A.9.2) family.</text>
</comment>
<dbReference type="GO" id="GO:0032979">
    <property type="term" value="P:protein insertion into mitochondrial inner membrane from matrix"/>
    <property type="evidence" value="ECO:0007669"/>
    <property type="project" value="TreeGrafter"/>
</dbReference>
<gene>
    <name evidence="7" type="ORF">RIF29_38293</name>
</gene>
<dbReference type="Proteomes" id="UP001372338">
    <property type="component" value="Unassembled WGS sequence"/>
</dbReference>
<name>A0AAN9HLD8_CROPI</name>
<sequence length="482" mass="53074">MAYRRCMLIRGSLDRKYHPSFSHVLNTDKKKNDSPDEKSSVGNDNFIQRRSFRRSGNGSMGLVASSRDRMLSNIFLPACSGYNFCRYMSTVNQVSDKIEVMTDVSDALADNVVEAVASQVPIVNEVAIAAADSFLPVKLLQYLIDGVHSYTGLNWWAAIVLTTVLIRIAAVPLSINQLKASSKFELIRPKILELRKQVMQNKSMTTSKSLTPSPTPPFSTIATTFIPLPQTLPPTQSFISISTATNTELHLHLHSHQHRTSSPSPLPPTLQLQSSLDTNPAVAVEARLQIKKLCHQNSLNNMAEKMPSFKHGGAYWFIDLTTPDALYIFPVLTALSYLITVECEMQEHVEGNPYAGILKNGARVCSFLAVPFTMGFSKALFCYWLPSNLFSIMYILVVKAPGVRKSLGLPEPSMVAPTSAPQSPFSSIPAPKRVASATSVTSSMAGEPSKHSNKKVSSSSLNSQSLGSLEKQVKRRKKNKRR</sequence>
<dbReference type="PANTHER" id="PTHR12428:SF34">
    <property type="entry name" value="MITOCHONDRIAL INNER MEMBRANE PROTEIN OXA1-LIKE"/>
    <property type="match status" value="1"/>
</dbReference>
<keyword evidence="4" id="KW-1133">Transmembrane helix</keyword>
<feature type="compositionally biased region" description="Low complexity" evidence="6">
    <location>
        <begin position="434"/>
        <end position="443"/>
    </location>
</feature>
<dbReference type="EMBL" id="JAYWIO010000008">
    <property type="protein sequence ID" value="KAK7243495.1"/>
    <property type="molecule type" value="Genomic_DNA"/>
</dbReference>
<feature type="region of interest" description="Disordered" evidence="6">
    <location>
        <begin position="24"/>
        <end position="45"/>
    </location>
</feature>
<organism evidence="7 8">
    <name type="scientific">Crotalaria pallida</name>
    <name type="common">Smooth rattlebox</name>
    <name type="synonym">Crotalaria striata</name>
    <dbReference type="NCBI Taxonomy" id="3830"/>
    <lineage>
        <taxon>Eukaryota</taxon>
        <taxon>Viridiplantae</taxon>
        <taxon>Streptophyta</taxon>
        <taxon>Embryophyta</taxon>
        <taxon>Tracheophyta</taxon>
        <taxon>Spermatophyta</taxon>
        <taxon>Magnoliopsida</taxon>
        <taxon>eudicotyledons</taxon>
        <taxon>Gunneridae</taxon>
        <taxon>Pentapetalae</taxon>
        <taxon>rosids</taxon>
        <taxon>fabids</taxon>
        <taxon>Fabales</taxon>
        <taxon>Fabaceae</taxon>
        <taxon>Papilionoideae</taxon>
        <taxon>50 kb inversion clade</taxon>
        <taxon>genistoids sensu lato</taxon>
        <taxon>core genistoids</taxon>
        <taxon>Crotalarieae</taxon>
        <taxon>Crotalaria</taxon>
    </lineage>
</organism>
<comment type="subcellular location">
    <subcellularLocation>
        <location evidence="1">Membrane</location>
        <topology evidence="1">Multi-pass membrane protein</topology>
    </subcellularLocation>
</comment>
<evidence type="ECO:0000256" key="3">
    <source>
        <dbReference type="ARBA" id="ARBA00022692"/>
    </source>
</evidence>
<evidence type="ECO:0000256" key="1">
    <source>
        <dbReference type="ARBA" id="ARBA00004141"/>
    </source>
</evidence>
<dbReference type="GO" id="GO:0032977">
    <property type="term" value="F:membrane insertase activity"/>
    <property type="evidence" value="ECO:0007669"/>
    <property type="project" value="InterPro"/>
</dbReference>
<dbReference type="PANTHER" id="PTHR12428">
    <property type="entry name" value="OXA1"/>
    <property type="match status" value="1"/>
</dbReference>
<keyword evidence="5" id="KW-0472">Membrane</keyword>
<proteinExistence type="inferred from homology"/>
<reference evidence="7 8" key="1">
    <citation type="submission" date="2024-01" db="EMBL/GenBank/DDBJ databases">
        <title>The genomes of 5 underutilized Papilionoideae crops provide insights into root nodulation and disease resistanc.</title>
        <authorList>
            <person name="Yuan L."/>
        </authorList>
    </citation>
    <scope>NUCLEOTIDE SEQUENCE [LARGE SCALE GENOMIC DNA]</scope>
    <source>
        <strain evidence="7">ZHUSHIDOU_FW_LH</strain>
        <tissue evidence="7">Leaf</tissue>
    </source>
</reference>
<evidence type="ECO:0000313" key="8">
    <source>
        <dbReference type="Proteomes" id="UP001372338"/>
    </source>
</evidence>
<protein>
    <recommendedName>
        <fullName evidence="9">Mitochondrial inner membrane protein OXA1-like</fullName>
    </recommendedName>
</protein>
<evidence type="ECO:0000256" key="2">
    <source>
        <dbReference type="ARBA" id="ARBA00010583"/>
    </source>
</evidence>
<evidence type="ECO:0008006" key="9">
    <source>
        <dbReference type="Google" id="ProtNLM"/>
    </source>
</evidence>
<dbReference type="CDD" id="cd20069">
    <property type="entry name" value="5TM_Oxa1-like"/>
    <property type="match status" value="1"/>
</dbReference>
<dbReference type="GO" id="GO:0005743">
    <property type="term" value="C:mitochondrial inner membrane"/>
    <property type="evidence" value="ECO:0007669"/>
    <property type="project" value="TreeGrafter"/>
</dbReference>
<accession>A0AAN9HLD8</accession>
<feature type="compositionally biased region" description="Basic and acidic residues" evidence="6">
    <location>
        <begin position="26"/>
        <end position="39"/>
    </location>
</feature>
<evidence type="ECO:0000256" key="4">
    <source>
        <dbReference type="ARBA" id="ARBA00022989"/>
    </source>
</evidence>
<evidence type="ECO:0000313" key="7">
    <source>
        <dbReference type="EMBL" id="KAK7243495.1"/>
    </source>
</evidence>
<keyword evidence="3" id="KW-0812">Transmembrane</keyword>